<feature type="compositionally biased region" description="Pro residues" evidence="1">
    <location>
        <begin position="283"/>
        <end position="294"/>
    </location>
</feature>
<dbReference type="SUPFAM" id="SSF51338">
    <property type="entry name" value="Composite domain of metallo-dependent hydrolases"/>
    <property type="match status" value="1"/>
</dbReference>
<dbReference type="GO" id="GO:0016810">
    <property type="term" value="F:hydrolase activity, acting on carbon-nitrogen (but not peptide) bonds"/>
    <property type="evidence" value="ECO:0007669"/>
    <property type="project" value="InterPro"/>
</dbReference>
<sequence length="344" mass="36949">KRHHVKSFLLAISENDQILCENGSPESTVLYGVLCACRGLGILPTIGLDKITGSWIPQSEGDPELRLASIAIKIAKLAGCPIILSPVRCTSVMHKIYTSQHDNQPLFIYADVAAEAFHQADALHGLAPYIGADKNVVLSSGESFILPNQPNPPGGSWTQQIYQNIVKCGWANDRHVTEASSKRPAQLAGLYPHKGHLTIGADADLVLWPENDRNKPVFTVVGGRIAVQYSQLRNSTPRDRENGNAIKAGYIVSEQGPCDSLTAIQDMIKELGKALQTTLSAPPSTPPQPPPAPPSEKAINKAENDRLGPSGDVAAAGLPTRDLRSIASQYKRDSLASTFKLTGM</sequence>
<dbReference type="WBParaSite" id="MCU_000585-RA">
    <property type="protein sequence ID" value="MCU_000585-RA"/>
    <property type="gene ID" value="MCU_000585"/>
</dbReference>
<name>A0A5K3EHM0_MESCO</name>
<dbReference type="InterPro" id="IPR011059">
    <property type="entry name" value="Metal-dep_hydrolase_composite"/>
</dbReference>
<feature type="region of interest" description="Disordered" evidence="1">
    <location>
        <begin position="278"/>
        <end position="318"/>
    </location>
</feature>
<evidence type="ECO:0000256" key="1">
    <source>
        <dbReference type="SAM" id="MobiDB-lite"/>
    </source>
</evidence>
<proteinExistence type="predicted"/>
<dbReference type="Gene3D" id="3.20.20.140">
    <property type="entry name" value="Metal-dependent hydrolases"/>
    <property type="match status" value="1"/>
</dbReference>
<evidence type="ECO:0000313" key="2">
    <source>
        <dbReference type="WBParaSite" id="MCU_000585-RA"/>
    </source>
</evidence>
<dbReference type="AlphaFoldDB" id="A0A5K3EHM0"/>
<reference evidence="2" key="1">
    <citation type="submission" date="2019-11" db="UniProtKB">
        <authorList>
            <consortium name="WormBaseParasite"/>
        </authorList>
    </citation>
    <scope>IDENTIFICATION</scope>
</reference>
<accession>A0A5K3EHM0</accession>
<protein>
    <submittedName>
        <fullName evidence="2">Amidohydro-rel domain-containing protein</fullName>
    </submittedName>
</protein>
<organism evidence="2">
    <name type="scientific">Mesocestoides corti</name>
    <name type="common">Flatworm</name>
    <dbReference type="NCBI Taxonomy" id="53468"/>
    <lineage>
        <taxon>Eukaryota</taxon>
        <taxon>Metazoa</taxon>
        <taxon>Spiralia</taxon>
        <taxon>Lophotrochozoa</taxon>
        <taxon>Platyhelminthes</taxon>
        <taxon>Cestoda</taxon>
        <taxon>Eucestoda</taxon>
        <taxon>Cyclophyllidea</taxon>
        <taxon>Mesocestoididae</taxon>
        <taxon>Mesocestoides</taxon>
    </lineage>
</organism>